<proteinExistence type="predicted"/>
<organism evidence="1 2">
    <name type="scientific">Conoideocrella luteorostrata</name>
    <dbReference type="NCBI Taxonomy" id="1105319"/>
    <lineage>
        <taxon>Eukaryota</taxon>
        <taxon>Fungi</taxon>
        <taxon>Dikarya</taxon>
        <taxon>Ascomycota</taxon>
        <taxon>Pezizomycotina</taxon>
        <taxon>Sordariomycetes</taxon>
        <taxon>Hypocreomycetidae</taxon>
        <taxon>Hypocreales</taxon>
        <taxon>Clavicipitaceae</taxon>
        <taxon>Conoideocrella</taxon>
    </lineage>
</organism>
<evidence type="ECO:0000313" key="1">
    <source>
        <dbReference type="EMBL" id="KAK2606045.1"/>
    </source>
</evidence>
<sequence>MANVSQAVFTHTFVELHICFLCGSDISLAAINRHSEGWKAVAQQLKHPAPPRPRVRQPLVQPGFCSHTFEGEEARIVHSACWNVVTRLWGRDTFTVAELDGFLDCARNVAPFLPDIPFKESPDQLDVTIDHRLDSSDLEYRPSCTTLDSDVQYWEEIQGGLKDERLTSPSLVGISSYDLPSRLEGFIAHALRNGPEVRKSPDASTRFWAEVISMLANSPAAQFAKDEPDRPSRIAQAIRNLRLGGIDRFPHTTNFDVVRANALTILVTLIPIPVEDVEAAEAKDGKRAKLERPRRVYFEQMKSDVPFRLNFYTIRRQSTVESIKDRTVRLGMKYLRFIEFDETQAAPTDLVPTIGCLSAVRLIRDSIGVIAVHARDGPNWVGIWQQDYSLQISSDMAIKATAAEWSPGVDKGYLTVTSDVSYKNTSLLGGIWRSLNLRSAQQQRG</sequence>
<gene>
    <name evidence="1" type="ORF">QQS21_003563</name>
</gene>
<evidence type="ECO:0000313" key="2">
    <source>
        <dbReference type="Proteomes" id="UP001251528"/>
    </source>
</evidence>
<accession>A0AAJ0CT57</accession>
<protein>
    <submittedName>
        <fullName evidence="1">Uncharacterized protein</fullName>
    </submittedName>
</protein>
<comment type="caution">
    <text evidence="1">The sequence shown here is derived from an EMBL/GenBank/DDBJ whole genome shotgun (WGS) entry which is preliminary data.</text>
</comment>
<dbReference type="AlphaFoldDB" id="A0AAJ0CT57"/>
<name>A0AAJ0CT57_9HYPO</name>
<reference evidence="1" key="1">
    <citation type="submission" date="2023-06" db="EMBL/GenBank/DDBJ databases">
        <title>Conoideocrella luteorostrata (Hypocreales: Clavicipitaceae), a potential biocontrol fungus for elongate hemlock scale in United States Christmas tree production areas.</title>
        <authorList>
            <person name="Barrett H."/>
            <person name="Lovett B."/>
            <person name="Macias A.M."/>
            <person name="Stajich J.E."/>
            <person name="Kasson M.T."/>
        </authorList>
    </citation>
    <scope>NUCLEOTIDE SEQUENCE</scope>
    <source>
        <strain evidence="1">ARSEF 14590</strain>
    </source>
</reference>
<dbReference type="EMBL" id="JASWJB010000047">
    <property type="protein sequence ID" value="KAK2606045.1"/>
    <property type="molecule type" value="Genomic_DNA"/>
</dbReference>
<keyword evidence="2" id="KW-1185">Reference proteome</keyword>
<dbReference type="Proteomes" id="UP001251528">
    <property type="component" value="Unassembled WGS sequence"/>
</dbReference>